<name>A0A6A6R3B8_9PEZI</name>
<dbReference type="AlphaFoldDB" id="A0A6A6R3B8"/>
<evidence type="ECO:0000313" key="2">
    <source>
        <dbReference type="EMBL" id="KAF2498410.1"/>
    </source>
</evidence>
<evidence type="ECO:0000256" key="1">
    <source>
        <dbReference type="SAM" id="MobiDB-lite"/>
    </source>
</evidence>
<protein>
    <submittedName>
        <fullName evidence="2">Uncharacterized protein</fullName>
    </submittedName>
</protein>
<gene>
    <name evidence="2" type="ORF">BU16DRAFT_293497</name>
</gene>
<reference evidence="2" key="1">
    <citation type="journal article" date="2020" name="Stud. Mycol.">
        <title>101 Dothideomycetes genomes: a test case for predicting lifestyles and emergence of pathogens.</title>
        <authorList>
            <person name="Haridas S."/>
            <person name="Albert R."/>
            <person name="Binder M."/>
            <person name="Bloem J."/>
            <person name="Labutti K."/>
            <person name="Salamov A."/>
            <person name="Andreopoulos B."/>
            <person name="Baker S."/>
            <person name="Barry K."/>
            <person name="Bills G."/>
            <person name="Bluhm B."/>
            <person name="Cannon C."/>
            <person name="Castanera R."/>
            <person name="Culley D."/>
            <person name="Daum C."/>
            <person name="Ezra D."/>
            <person name="Gonzalez J."/>
            <person name="Henrissat B."/>
            <person name="Kuo A."/>
            <person name="Liang C."/>
            <person name="Lipzen A."/>
            <person name="Lutzoni F."/>
            <person name="Magnuson J."/>
            <person name="Mondo S."/>
            <person name="Nolan M."/>
            <person name="Ohm R."/>
            <person name="Pangilinan J."/>
            <person name="Park H.-J."/>
            <person name="Ramirez L."/>
            <person name="Alfaro M."/>
            <person name="Sun H."/>
            <person name="Tritt A."/>
            <person name="Yoshinaga Y."/>
            <person name="Zwiers L.-H."/>
            <person name="Turgeon B."/>
            <person name="Goodwin S."/>
            <person name="Spatafora J."/>
            <person name="Crous P."/>
            <person name="Grigoriev I."/>
        </authorList>
    </citation>
    <scope>NUCLEOTIDE SEQUENCE</scope>
    <source>
        <strain evidence="2">CBS 269.34</strain>
    </source>
</reference>
<dbReference type="EMBL" id="MU004185">
    <property type="protein sequence ID" value="KAF2498410.1"/>
    <property type="molecule type" value="Genomic_DNA"/>
</dbReference>
<keyword evidence="3" id="KW-1185">Reference proteome</keyword>
<sequence length="81" mass="8440">MDVLFAFTLSAADSAPGPPLLLILRASHLYPALGTASNLAPSPMSTDKPYRSATAPQPMPSRHLRGISLTLFLSLAAGTCC</sequence>
<accession>A0A6A6R3B8</accession>
<evidence type="ECO:0000313" key="3">
    <source>
        <dbReference type="Proteomes" id="UP000799750"/>
    </source>
</evidence>
<dbReference type="Proteomes" id="UP000799750">
    <property type="component" value="Unassembled WGS sequence"/>
</dbReference>
<proteinExistence type="predicted"/>
<feature type="region of interest" description="Disordered" evidence="1">
    <location>
        <begin position="40"/>
        <end position="61"/>
    </location>
</feature>
<organism evidence="2 3">
    <name type="scientific">Lophium mytilinum</name>
    <dbReference type="NCBI Taxonomy" id="390894"/>
    <lineage>
        <taxon>Eukaryota</taxon>
        <taxon>Fungi</taxon>
        <taxon>Dikarya</taxon>
        <taxon>Ascomycota</taxon>
        <taxon>Pezizomycotina</taxon>
        <taxon>Dothideomycetes</taxon>
        <taxon>Pleosporomycetidae</taxon>
        <taxon>Mytilinidiales</taxon>
        <taxon>Mytilinidiaceae</taxon>
        <taxon>Lophium</taxon>
    </lineage>
</organism>